<evidence type="ECO:0000256" key="5">
    <source>
        <dbReference type="ARBA" id="ARBA00023141"/>
    </source>
</evidence>
<sequence>MFIRAWLLWFASVQQVTDLRIISSDPLPAPAELCHEISRSPEQIGFVAEAREKLHRIIHGEDKRLLCVVGPCSIHDLDACREYAGRFRELAGELDDRLLLVLRVYFEKPRTNLGWKGLIMDPKLNGTCDIPEGLRIARRFLGEVLDLGIPTATELLDPITPQYIADSLCWSAIGARTSESQTHRQMASGLSMPVGFKNSTSGDVKAAVNGILAATQSQTFLGITEDGRASAVTTGGNPDCQLILRGGSSGSNYAAEHVAVAEETLNAAEVPASIMIDCSHANSGKDPQRQPVVMEEVLSQVSNGSNVIHSVMIESHLNAGSQSFPRPLEDLEYGVSITDGCIDWFSTEVLLRRTAEVIDKARFS</sequence>
<dbReference type="PIRSF" id="PIRSF001361">
    <property type="entry name" value="DAHP_synthase"/>
    <property type="match status" value="1"/>
</dbReference>
<evidence type="ECO:0000256" key="4">
    <source>
        <dbReference type="ARBA" id="ARBA00022679"/>
    </source>
</evidence>
<evidence type="ECO:0000256" key="2">
    <source>
        <dbReference type="ARBA" id="ARBA00012694"/>
    </source>
</evidence>
<dbReference type="NCBIfam" id="TIGR00034">
    <property type="entry name" value="aroFGH"/>
    <property type="match status" value="1"/>
</dbReference>
<dbReference type="GO" id="GO:0003849">
    <property type="term" value="F:3-deoxy-7-phosphoheptulonate synthase activity"/>
    <property type="evidence" value="ECO:0007669"/>
    <property type="project" value="UniProtKB-EC"/>
</dbReference>
<dbReference type="AlphaFoldDB" id="A0A382HVP1"/>
<feature type="domain" description="DAHP synthetase I/KDSA" evidence="7">
    <location>
        <begin position="56"/>
        <end position="350"/>
    </location>
</feature>
<accession>A0A382HVP1</accession>
<dbReference type="EC" id="2.5.1.54" evidence="2"/>
<dbReference type="InterPro" id="IPR006218">
    <property type="entry name" value="DAHP1/KDSA"/>
</dbReference>
<keyword evidence="3" id="KW-0028">Amino-acid biosynthesis</keyword>
<dbReference type="SUPFAM" id="SSF51569">
    <property type="entry name" value="Aldolase"/>
    <property type="match status" value="1"/>
</dbReference>
<protein>
    <recommendedName>
        <fullName evidence="2">3-deoxy-7-phosphoheptulonate synthase</fullName>
        <ecNumber evidence="2">2.5.1.54</ecNumber>
    </recommendedName>
</protein>
<evidence type="ECO:0000256" key="3">
    <source>
        <dbReference type="ARBA" id="ARBA00022605"/>
    </source>
</evidence>
<dbReference type="EMBL" id="UINC01063527">
    <property type="protein sequence ID" value="SVB91249.1"/>
    <property type="molecule type" value="Genomic_DNA"/>
</dbReference>
<evidence type="ECO:0000313" key="8">
    <source>
        <dbReference type="EMBL" id="SVB91249.1"/>
    </source>
</evidence>
<evidence type="ECO:0000256" key="6">
    <source>
        <dbReference type="ARBA" id="ARBA00047508"/>
    </source>
</evidence>
<dbReference type="PANTHER" id="PTHR21225:SF10">
    <property type="entry name" value="PHOSPHO-2-DEHYDRO-3-DEOXYHEPTONATE ALDOLASE, TYR-SENSITIVE"/>
    <property type="match status" value="1"/>
</dbReference>
<gene>
    <name evidence="8" type="ORF">METZ01_LOCUS244103</name>
</gene>
<organism evidence="8">
    <name type="scientific">marine metagenome</name>
    <dbReference type="NCBI Taxonomy" id="408172"/>
    <lineage>
        <taxon>unclassified sequences</taxon>
        <taxon>metagenomes</taxon>
        <taxon>ecological metagenomes</taxon>
    </lineage>
</organism>
<evidence type="ECO:0000256" key="1">
    <source>
        <dbReference type="ARBA" id="ARBA00007985"/>
    </source>
</evidence>
<dbReference type="Pfam" id="PF00793">
    <property type="entry name" value="DAHP_synth_1"/>
    <property type="match status" value="1"/>
</dbReference>
<dbReference type="GO" id="GO:0005737">
    <property type="term" value="C:cytoplasm"/>
    <property type="evidence" value="ECO:0007669"/>
    <property type="project" value="TreeGrafter"/>
</dbReference>
<comment type="similarity">
    <text evidence="1">Belongs to the class-I DAHP synthase family.</text>
</comment>
<comment type="catalytic activity">
    <reaction evidence="6">
        <text>D-erythrose 4-phosphate + phosphoenolpyruvate + H2O = 7-phospho-2-dehydro-3-deoxy-D-arabino-heptonate + phosphate</text>
        <dbReference type="Rhea" id="RHEA:14717"/>
        <dbReference type="ChEBI" id="CHEBI:15377"/>
        <dbReference type="ChEBI" id="CHEBI:16897"/>
        <dbReference type="ChEBI" id="CHEBI:43474"/>
        <dbReference type="ChEBI" id="CHEBI:58394"/>
        <dbReference type="ChEBI" id="CHEBI:58702"/>
        <dbReference type="EC" id="2.5.1.54"/>
    </reaction>
</comment>
<dbReference type="FunFam" id="3.20.20.70:FF:000005">
    <property type="entry name" value="Phospho-2-dehydro-3-deoxyheptonate aldolase"/>
    <property type="match status" value="1"/>
</dbReference>
<dbReference type="GO" id="GO:0008652">
    <property type="term" value="P:amino acid biosynthetic process"/>
    <property type="evidence" value="ECO:0007669"/>
    <property type="project" value="UniProtKB-KW"/>
</dbReference>
<keyword evidence="4" id="KW-0808">Transferase</keyword>
<dbReference type="PANTHER" id="PTHR21225">
    <property type="entry name" value="PHOSPHO-2-DEHYDRO-3-DEOXYHEPTONATE ALDOLASE DAHP SYNTHETASE"/>
    <property type="match status" value="1"/>
</dbReference>
<keyword evidence="5" id="KW-0057">Aromatic amino acid biosynthesis</keyword>
<dbReference type="Gene3D" id="3.20.20.70">
    <property type="entry name" value="Aldolase class I"/>
    <property type="match status" value="1"/>
</dbReference>
<dbReference type="GO" id="GO:0009073">
    <property type="term" value="P:aromatic amino acid family biosynthetic process"/>
    <property type="evidence" value="ECO:0007669"/>
    <property type="project" value="UniProtKB-KW"/>
</dbReference>
<evidence type="ECO:0000259" key="7">
    <source>
        <dbReference type="Pfam" id="PF00793"/>
    </source>
</evidence>
<dbReference type="NCBIfam" id="NF009395">
    <property type="entry name" value="PRK12755.1"/>
    <property type="match status" value="1"/>
</dbReference>
<name>A0A382HVP1_9ZZZZ</name>
<proteinExistence type="inferred from homology"/>
<dbReference type="InterPro" id="IPR013785">
    <property type="entry name" value="Aldolase_TIM"/>
</dbReference>
<dbReference type="InterPro" id="IPR006219">
    <property type="entry name" value="DAHP_synth_1"/>
</dbReference>
<reference evidence="8" key="1">
    <citation type="submission" date="2018-05" db="EMBL/GenBank/DDBJ databases">
        <authorList>
            <person name="Lanie J.A."/>
            <person name="Ng W.-L."/>
            <person name="Kazmierczak K.M."/>
            <person name="Andrzejewski T.M."/>
            <person name="Davidsen T.M."/>
            <person name="Wayne K.J."/>
            <person name="Tettelin H."/>
            <person name="Glass J.I."/>
            <person name="Rusch D."/>
            <person name="Podicherti R."/>
            <person name="Tsui H.-C.T."/>
            <person name="Winkler M.E."/>
        </authorList>
    </citation>
    <scope>NUCLEOTIDE SEQUENCE</scope>
</reference>